<evidence type="ECO:0000256" key="3">
    <source>
        <dbReference type="ARBA" id="ARBA00023015"/>
    </source>
</evidence>
<dbReference type="PANTHER" id="PTHR47338">
    <property type="entry name" value="ZN(II)2CYS6 TRANSCRIPTION FACTOR (EUROFUNG)-RELATED"/>
    <property type="match status" value="1"/>
</dbReference>
<keyword evidence="3" id="KW-0805">Transcription regulation</keyword>
<organism evidence="7 8">
    <name type="scientific">Podospora appendiculata</name>
    <dbReference type="NCBI Taxonomy" id="314037"/>
    <lineage>
        <taxon>Eukaryota</taxon>
        <taxon>Fungi</taxon>
        <taxon>Dikarya</taxon>
        <taxon>Ascomycota</taxon>
        <taxon>Pezizomycotina</taxon>
        <taxon>Sordariomycetes</taxon>
        <taxon>Sordariomycetidae</taxon>
        <taxon>Sordariales</taxon>
        <taxon>Podosporaceae</taxon>
        <taxon>Podospora</taxon>
    </lineage>
</organism>
<keyword evidence="5" id="KW-0539">Nucleus</keyword>
<dbReference type="Proteomes" id="UP001270362">
    <property type="component" value="Unassembled WGS sequence"/>
</dbReference>
<evidence type="ECO:0000259" key="6">
    <source>
        <dbReference type="PROSITE" id="PS50048"/>
    </source>
</evidence>
<keyword evidence="4" id="KW-0804">Transcription</keyword>
<gene>
    <name evidence="7" type="ORF">B0T22DRAFT_192694</name>
</gene>
<dbReference type="Gene3D" id="4.10.240.10">
    <property type="entry name" value="Zn(2)-C6 fungal-type DNA-binding domain"/>
    <property type="match status" value="1"/>
</dbReference>
<dbReference type="EMBL" id="JAULSO010000002">
    <property type="protein sequence ID" value="KAK3690408.1"/>
    <property type="molecule type" value="Genomic_DNA"/>
</dbReference>
<keyword evidence="8" id="KW-1185">Reference proteome</keyword>
<evidence type="ECO:0000256" key="1">
    <source>
        <dbReference type="ARBA" id="ARBA00004123"/>
    </source>
</evidence>
<name>A0AAE1CE42_9PEZI</name>
<dbReference type="AlphaFoldDB" id="A0AAE1CE42"/>
<comment type="caution">
    <text evidence="7">The sequence shown here is derived from an EMBL/GenBank/DDBJ whole genome shotgun (WGS) entry which is preliminary data.</text>
</comment>
<proteinExistence type="predicted"/>
<comment type="subcellular location">
    <subcellularLocation>
        <location evidence="1">Nucleus</location>
    </subcellularLocation>
</comment>
<evidence type="ECO:0000256" key="5">
    <source>
        <dbReference type="ARBA" id="ARBA00023242"/>
    </source>
</evidence>
<reference evidence="7" key="1">
    <citation type="journal article" date="2023" name="Mol. Phylogenet. Evol.">
        <title>Genome-scale phylogeny and comparative genomics of the fungal order Sordariales.</title>
        <authorList>
            <person name="Hensen N."/>
            <person name="Bonometti L."/>
            <person name="Westerberg I."/>
            <person name="Brannstrom I.O."/>
            <person name="Guillou S."/>
            <person name="Cros-Aarteil S."/>
            <person name="Calhoun S."/>
            <person name="Haridas S."/>
            <person name="Kuo A."/>
            <person name="Mondo S."/>
            <person name="Pangilinan J."/>
            <person name="Riley R."/>
            <person name="LaButti K."/>
            <person name="Andreopoulos B."/>
            <person name="Lipzen A."/>
            <person name="Chen C."/>
            <person name="Yan M."/>
            <person name="Daum C."/>
            <person name="Ng V."/>
            <person name="Clum A."/>
            <person name="Steindorff A."/>
            <person name="Ohm R.A."/>
            <person name="Martin F."/>
            <person name="Silar P."/>
            <person name="Natvig D.O."/>
            <person name="Lalanne C."/>
            <person name="Gautier V."/>
            <person name="Ament-Velasquez S.L."/>
            <person name="Kruys A."/>
            <person name="Hutchinson M.I."/>
            <person name="Powell A.J."/>
            <person name="Barry K."/>
            <person name="Miller A.N."/>
            <person name="Grigoriev I.V."/>
            <person name="Debuchy R."/>
            <person name="Gladieux P."/>
            <person name="Hiltunen Thoren M."/>
            <person name="Johannesson H."/>
        </authorList>
    </citation>
    <scope>NUCLEOTIDE SEQUENCE</scope>
    <source>
        <strain evidence="7">CBS 314.62</strain>
    </source>
</reference>
<feature type="domain" description="Zn(2)-C6 fungal-type" evidence="6">
    <location>
        <begin position="38"/>
        <end position="68"/>
    </location>
</feature>
<protein>
    <recommendedName>
        <fullName evidence="6">Zn(2)-C6 fungal-type domain-containing protein</fullName>
    </recommendedName>
</protein>
<dbReference type="InterPro" id="IPR036864">
    <property type="entry name" value="Zn2-C6_fun-type_DNA-bd_sf"/>
</dbReference>
<evidence type="ECO:0000313" key="8">
    <source>
        <dbReference type="Proteomes" id="UP001270362"/>
    </source>
</evidence>
<dbReference type="GO" id="GO:0005634">
    <property type="term" value="C:nucleus"/>
    <property type="evidence" value="ECO:0007669"/>
    <property type="project" value="UniProtKB-SubCell"/>
</dbReference>
<keyword evidence="2" id="KW-0479">Metal-binding</keyword>
<dbReference type="SUPFAM" id="SSF57701">
    <property type="entry name" value="Zn2/Cys6 DNA-binding domain"/>
    <property type="match status" value="1"/>
</dbReference>
<evidence type="ECO:0000256" key="4">
    <source>
        <dbReference type="ARBA" id="ARBA00023163"/>
    </source>
</evidence>
<dbReference type="Pfam" id="PF00172">
    <property type="entry name" value="Zn_clus"/>
    <property type="match status" value="1"/>
</dbReference>
<dbReference type="GO" id="GO:0008270">
    <property type="term" value="F:zinc ion binding"/>
    <property type="evidence" value="ECO:0007669"/>
    <property type="project" value="InterPro"/>
</dbReference>
<evidence type="ECO:0000256" key="2">
    <source>
        <dbReference type="ARBA" id="ARBA00022723"/>
    </source>
</evidence>
<dbReference type="GO" id="GO:0000981">
    <property type="term" value="F:DNA-binding transcription factor activity, RNA polymerase II-specific"/>
    <property type="evidence" value="ECO:0007669"/>
    <property type="project" value="InterPro"/>
</dbReference>
<dbReference type="PROSITE" id="PS50048">
    <property type="entry name" value="ZN2_CY6_FUNGAL_2"/>
    <property type="match status" value="1"/>
</dbReference>
<dbReference type="InterPro" id="IPR001138">
    <property type="entry name" value="Zn2Cys6_DnaBD"/>
</dbReference>
<evidence type="ECO:0000313" key="7">
    <source>
        <dbReference type="EMBL" id="KAK3690408.1"/>
    </source>
</evidence>
<dbReference type="PANTHER" id="PTHR47338:SF5">
    <property type="entry name" value="ZN(II)2CYS6 TRANSCRIPTION FACTOR (EUROFUNG)"/>
    <property type="match status" value="1"/>
</dbReference>
<reference evidence="7" key="2">
    <citation type="submission" date="2023-06" db="EMBL/GenBank/DDBJ databases">
        <authorList>
            <consortium name="Lawrence Berkeley National Laboratory"/>
            <person name="Haridas S."/>
            <person name="Hensen N."/>
            <person name="Bonometti L."/>
            <person name="Westerberg I."/>
            <person name="Brannstrom I.O."/>
            <person name="Guillou S."/>
            <person name="Cros-Aarteil S."/>
            <person name="Calhoun S."/>
            <person name="Kuo A."/>
            <person name="Mondo S."/>
            <person name="Pangilinan J."/>
            <person name="Riley R."/>
            <person name="Labutti K."/>
            <person name="Andreopoulos B."/>
            <person name="Lipzen A."/>
            <person name="Chen C."/>
            <person name="Yanf M."/>
            <person name="Daum C."/>
            <person name="Ng V."/>
            <person name="Clum A."/>
            <person name="Steindorff A."/>
            <person name="Ohm R."/>
            <person name="Martin F."/>
            <person name="Silar P."/>
            <person name="Natvig D."/>
            <person name="Lalanne C."/>
            <person name="Gautier V."/>
            <person name="Ament-Velasquez S.L."/>
            <person name="Kruys A."/>
            <person name="Hutchinson M.I."/>
            <person name="Powell A.J."/>
            <person name="Barry K."/>
            <person name="Miller A.N."/>
            <person name="Grigoriev I.V."/>
            <person name="Debuchy R."/>
            <person name="Gladieux P."/>
            <person name="Thoren M.H."/>
            <person name="Johannesson H."/>
        </authorList>
    </citation>
    <scope>NUCLEOTIDE SEQUENCE</scope>
    <source>
        <strain evidence="7">CBS 314.62</strain>
    </source>
</reference>
<sequence>MSMSSTAAFEQICTIALQVQIPNMQSANNERSGKLLIACVRCQSRKARCDGKTPRCANCLTRHMDCQYPVARKSRGPGRKQVSRFLMHC</sequence>
<dbReference type="SMART" id="SM00066">
    <property type="entry name" value="GAL4"/>
    <property type="match status" value="1"/>
</dbReference>
<dbReference type="PRINTS" id="PR00755">
    <property type="entry name" value="AFLATOXINBRP"/>
</dbReference>
<dbReference type="CDD" id="cd00067">
    <property type="entry name" value="GAL4"/>
    <property type="match status" value="1"/>
</dbReference>
<accession>A0AAE1CE42</accession>
<dbReference type="InterPro" id="IPR050815">
    <property type="entry name" value="TF_fung"/>
</dbReference>